<keyword evidence="4" id="KW-1185">Reference proteome</keyword>
<reference evidence="3 4" key="1">
    <citation type="submission" date="2020-08" db="EMBL/GenBank/DDBJ databases">
        <title>Genomic Encyclopedia of Type Strains, Phase III (KMG-III): the genomes of soil and plant-associated and newly described type strains.</title>
        <authorList>
            <person name="Whitman W."/>
        </authorList>
    </citation>
    <scope>NUCLEOTIDE SEQUENCE [LARGE SCALE GENOMIC DNA]</scope>
    <source>
        <strain evidence="3 4">CECT 8577</strain>
    </source>
</reference>
<protein>
    <submittedName>
        <fullName evidence="3">Uncharacterized protein YndB with AHSA1/START domain</fullName>
    </submittedName>
</protein>
<accession>A0A839S1H9</accession>
<evidence type="ECO:0000256" key="1">
    <source>
        <dbReference type="ARBA" id="ARBA00006817"/>
    </source>
</evidence>
<comment type="similarity">
    <text evidence="1">Belongs to the AHA1 family.</text>
</comment>
<proteinExistence type="inferred from homology"/>
<dbReference type="Gene3D" id="3.30.530.20">
    <property type="match status" value="1"/>
</dbReference>
<name>A0A839S1H9_9PSEU</name>
<dbReference type="EMBL" id="JACHWU010000002">
    <property type="protein sequence ID" value="MBB3051242.1"/>
    <property type="molecule type" value="Genomic_DNA"/>
</dbReference>
<comment type="caution">
    <text evidence="3">The sequence shown here is derived from an EMBL/GenBank/DDBJ whole genome shotgun (WGS) entry which is preliminary data.</text>
</comment>
<organism evidence="3 4">
    <name type="scientific">Prauserella isguenensis</name>
    <dbReference type="NCBI Taxonomy" id="1470180"/>
    <lineage>
        <taxon>Bacteria</taxon>
        <taxon>Bacillati</taxon>
        <taxon>Actinomycetota</taxon>
        <taxon>Actinomycetes</taxon>
        <taxon>Pseudonocardiales</taxon>
        <taxon>Pseudonocardiaceae</taxon>
        <taxon>Prauserella</taxon>
    </lineage>
</organism>
<dbReference type="InterPro" id="IPR023393">
    <property type="entry name" value="START-like_dom_sf"/>
</dbReference>
<sequence length="166" mass="18375">MTATTPLGRVLRDEHGIRLEFVRTYDTDPADVWSALTDSERLGRWFGTWSGDPAAGTVELRTGFENDAGPQTVIIVECEEPTQLVVDLPSPEDTWRLQLSLTANTDGSTTLVFVQRLAEPYDATGVGPGWHYYLDRLGAVIAHTPVDQDWGTDYYPALSDAYTLPD</sequence>
<dbReference type="SUPFAM" id="SSF55961">
    <property type="entry name" value="Bet v1-like"/>
    <property type="match status" value="1"/>
</dbReference>
<dbReference type="RefSeq" id="WP_183652741.1">
    <property type="nucleotide sequence ID" value="NZ_JACHWU010000002.1"/>
</dbReference>
<gene>
    <name evidence="3" type="ORF">FHS23_002265</name>
</gene>
<evidence type="ECO:0000259" key="2">
    <source>
        <dbReference type="Pfam" id="PF08327"/>
    </source>
</evidence>
<evidence type="ECO:0000313" key="4">
    <source>
        <dbReference type="Proteomes" id="UP000550714"/>
    </source>
</evidence>
<dbReference type="AlphaFoldDB" id="A0A839S1H9"/>
<evidence type="ECO:0000313" key="3">
    <source>
        <dbReference type="EMBL" id="MBB3051242.1"/>
    </source>
</evidence>
<dbReference type="InterPro" id="IPR013538">
    <property type="entry name" value="ASHA1/2-like_C"/>
</dbReference>
<dbReference type="Proteomes" id="UP000550714">
    <property type="component" value="Unassembled WGS sequence"/>
</dbReference>
<feature type="domain" description="Activator of Hsp90 ATPase homologue 1/2-like C-terminal" evidence="2">
    <location>
        <begin position="26"/>
        <end position="141"/>
    </location>
</feature>
<dbReference type="Pfam" id="PF08327">
    <property type="entry name" value="AHSA1"/>
    <property type="match status" value="1"/>
</dbReference>